<keyword evidence="2" id="KW-1185">Reference proteome</keyword>
<evidence type="ECO:0000313" key="1">
    <source>
        <dbReference type="EMBL" id="SEI70838.1"/>
    </source>
</evidence>
<reference evidence="2" key="1">
    <citation type="submission" date="2016-10" db="EMBL/GenBank/DDBJ databases">
        <authorList>
            <person name="Varghese N."/>
            <person name="Submissions S."/>
        </authorList>
    </citation>
    <scope>NUCLEOTIDE SEQUENCE [LARGE SCALE GENOMIC DNA]</scope>
    <source>
        <strain evidence="2">DSM 17934</strain>
    </source>
</reference>
<dbReference type="AlphaFoldDB" id="A0A1H6SS86"/>
<dbReference type="EMBL" id="FNYA01000002">
    <property type="protein sequence ID" value="SEI70838.1"/>
    <property type="molecule type" value="Genomic_DNA"/>
</dbReference>
<evidence type="ECO:0000313" key="2">
    <source>
        <dbReference type="Proteomes" id="UP000199702"/>
    </source>
</evidence>
<dbReference type="RefSeq" id="WP_091310637.1">
    <property type="nucleotide sequence ID" value="NZ_CBCSJU010000002.1"/>
</dbReference>
<dbReference type="STRING" id="402734.SAMN05660918_1491"/>
<sequence length="432" mass="51450">MLPNLLSNPLHFFHLLYFEDFLNNLKNDYNSQRVYLGELLSNSDDKNISNESQYIKIIFKEIRKLIVNNILKEVSSLNEFEIEDYIYKLNDKINNYKEKNNQLIAEEEYSKIALNEIEYIIEFIQVNYKEVLENIEIKKNTTLYFSNGDDLVPFKFIDDLLFSDGFYRLRNSYEFKTIHTKDYKYIFHTDEKIFFESWVMKNDLSIQMDFPKYSSIVINFYAYAGLDIINKNSSNADFKSFLIKQLDTLYNYYTKLEDLKSSEFELINNSINSITSTLYSKYKSLNVNHKLYRIIIEGTNNRSDFKPKNNLKADLFIDLYEMSEKLEMFDIEDLSEEDFLNILVFKDTSDVKKLKFTKPNPYVAYYLKSLELFFDNLTPLAIEKSELFLNKQNKLIKSSDLYTALSRGKIDNSRMKIDIDSLIEYLTKKYIE</sequence>
<gene>
    <name evidence="1" type="ORF">SAMN05660918_1491</name>
</gene>
<proteinExistence type="predicted"/>
<accession>A0A1H6SS86</accession>
<organism evidence="1 2">
    <name type="scientific">Flavobacterium terrigena</name>
    <dbReference type="NCBI Taxonomy" id="402734"/>
    <lineage>
        <taxon>Bacteria</taxon>
        <taxon>Pseudomonadati</taxon>
        <taxon>Bacteroidota</taxon>
        <taxon>Flavobacteriia</taxon>
        <taxon>Flavobacteriales</taxon>
        <taxon>Flavobacteriaceae</taxon>
        <taxon>Flavobacterium</taxon>
    </lineage>
</organism>
<dbReference type="OrthoDB" id="1317966at2"/>
<name>A0A1H6SS86_9FLAO</name>
<protein>
    <submittedName>
        <fullName evidence="1">Uncharacterized protein</fullName>
    </submittedName>
</protein>
<dbReference type="Proteomes" id="UP000199702">
    <property type="component" value="Unassembled WGS sequence"/>
</dbReference>